<protein>
    <submittedName>
        <fullName evidence="10">Unannotated protein</fullName>
    </submittedName>
</protein>
<feature type="domain" description="Acyl-CoA dehydrogenase/oxidase N-terminal" evidence="9">
    <location>
        <begin position="41"/>
        <end position="158"/>
    </location>
</feature>
<evidence type="ECO:0000313" key="10">
    <source>
        <dbReference type="EMBL" id="CAB4999793.1"/>
    </source>
</evidence>
<keyword evidence="5" id="KW-0274">FAD</keyword>
<dbReference type="InterPro" id="IPR037069">
    <property type="entry name" value="AcylCoA_DH/ox_N_sf"/>
</dbReference>
<dbReference type="InterPro" id="IPR050741">
    <property type="entry name" value="Acyl-CoA_dehydrogenase"/>
</dbReference>
<dbReference type="EMBL" id="CAFBOS010000090">
    <property type="protein sequence ID" value="CAB4999793.1"/>
    <property type="molecule type" value="Genomic_DNA"/>
</dbReference>
<dbReference type="InterPro" id="IPR009100">
    <property type="entry name" value="AcylCoA_DH/oxidase_NM_dom_sf"/>
</dbReference>
<dbReference type="GO" id="GO:0005737">
    <property type="term" value="C:cytoplasm"/>
    <property type="evidence" value="ECO:0007669"/>
    <property type="project" value="TreeGrafter"/>
</dbReference>
<dbReference type="GO" id="GO:0003995">
    <property type="term" value="F:acyl-CoA dehydrogenase activity"/>
    <property type="evidence" value="ECO:0007669"/>
    <property type="project" value="TreeGrafter"/>
</dbReference>
<gene>
    <name evidence="10" type="ORF">UFOPK3967_01554</name>
</gene>
<dbReference type="Gene3D" id="1.20.140.10">
    <property type="entry name" value="Butyryl-CoA Dehydrogenase, subunit A, domain 3"/>
    <property type="match status" value="1"/>
</dbReference>
<dbReference type="Pfam" id="PF00441">
    <property type="entry name" value="Acyl-CoA_dh_1"/>
    <property type="match status" value="1"/>
</dbReference>
<dbReference type="InterPro" id="IPR013786">
    <property type="entry name" value="AcylCoA_DH/ox_N"/>
</dbReference>
<comment type="subunit">
    <text evidence="3">Homodimer.</text>
</comment>
<evidence type="ECO:0000256" key="4">
    <source>
        <dbReference type="ARBA" id="ARBA00022630"/>
    </source>
</evidence>
<sequence length="465" mass="52272">MDHPEGGKHSIKRGLRTCDAKVAGAHNCWEHHMAIDFSVDEEFQEQLDWMRTFVDEEIEPLELFYDDMSATNWKKAIAPLKQQVRDRGLWACHLDPELGGQGFGQVKLALMHEILGRCSTAPNVFGNQAPDSGNSELIAIGATPYQRETWLEPLLRGDITSSFSLTEPHYSGSDPTMINTHAERDGDEYVINGHKWFASNASNADFILVMAVTNPDNPPHKAASFFIVPKGTPGLNIVRNVFNMHHPYPGHFRSGGHAEILFENCRVPVENRVGNEGDGFVLAQKRLNGGRIHHAMRWVGQCNKAFDLMCERAISRSTKGQLLIEKQMIQDLIATSSAEIRALRLMALHSAWVWDTQGGSKARVEIAELKFWGAQVLHNVIDRAIQVHGAMGWTMDLPLAKMYVLARQMRIADGADEVHKSFVATKRAKGYTPVDFGWPSQHIPTRKAELRERFAWLIDNEMANH</sequence>
<organism evidence="10">
    <name type="scientific">freshwater metagenome</name>
    <dbReference type="NCBI Taxonomy" id="449393"/>
    <lineage>
        <taxon>unclassified sequences</taxon>
        <taxon>metagenomes</taxon>
        <taxon>ecological metagenomes</taxon>
    </lineage>
</organism>
<evidence type="ECO:0000259" key="8">
    <source>
        <dbReference type="Pfam" id="PF02770"/>
    </source>
</evidence>
<proteinExistence type="inferred from homology"/>
<evidence type="ECO:0000259" key="7">
    <source>
        <dbReference type="Pfam" id="PF00441"/>
    </source>
</evidence>
<evidence type="ECO:0000259" key="9">
    <source>
        <dbReference type="Pfam" id="PF02771"/>
    </source>
</evidence>
<feature type="domain" description="Acyl-CoA dehydrogenase/oxidase C-terminal" evidence="7">
    <location>
        <begin position="277"/>
        <end position="424"/>
    </location>
</feature>
<dbReference type="GO" id="GO:0050660">
    <property type="term" value="F:flavin adenine dinucleotide binding"/>
    <property type="evidence" value="ECO:0007669"/>
    <property type="project" value="InterPro"/>
</dbReference>
<dbReference type="InterPro" id="IPR046373">
    <property type="entry name" value="Acyl-CoA_Oxase/DH_mid-dom_sf"/>
</dbReference>
<evidence type="ECO:0000256" key="6">
    <source>
        <dbReference type="ARBA" id="ARBA00023002"/>
    </source>
</evidence>
<dbReference type="GO" id="GO:0033539">
    <property type="term" value="P:fatty acid beta-oxidation using acyl-CoA dehydrogenase"/>
    <property type="evidence" value="ECO:0007669"/>
    <property type="project" value="TreeGrafter"/>
</dbReference>
<dbReference type="FunFam" id="2.40.110.10:FF:000002">
    <property type="entry name" value="Acyl-CoA dehydrogenase fadE12"/>
    <property type="match status" value="1"/>
</dbReference>
<keyword evidence="4" id="KW-0285">Flavoprotein</keyword>
<reference evidence="10" key="1">
    <citation type="submission" date="2020-05" db="EMBL/GenBank/DDBJ databases">
        <authorList>
            <person name="Chiriac C."/>
            <person name="Salcher M."/>
            <person name="Ghai R."/>
            <person name="Kavagutti S V."/>
        </authorList>
    </citation>
    <scope>NUCLEOTIDE SEQUENCE</scope>
</reference>
<dbReference type="PANTHER" id="PTHR48083:SF13">
    <property type="entry name" value="ACYL-COA DEHYDROGENASE FAMILY MEMBER 11"/>
    <property type="match status" value="1"/>
</dbReference>
<comment type="cofactor">
    <cofactor evidence="1">
        <name>FAD</name>
        <dbReference type="ChEBI" id="CHEBI:57692"/>
    </cofactor>
</comment>
<dbReference type="SUPFAM" id="SSF56645">
    <property type="entry name" value="Acyl-CoA dehydrogenase NM domain-like"/>
    <property type="match status" value="1"/>
</dbReference>
<keyword evidence="6" id="KW-0560">Oxidoreductase</keyword>
<dbReference type="InterPro" id="IPR009075">
    <property type="entry name" value="AcylCo_DH/oxidase_C"/>
</dbReference>
<evidence type="ECO:0000256" key="5">
    <source>
        <dbReference type="ARBA" id="ARBA00022827"/>
    </source>
</evidence>
<dbReference type="Pfam" id="PF02770">
    <property type="entry name" value="Acyl-CoA_dh_M"/>
    <property type="match status" value="1"/>
</dbReference>
<evidence type="ECO:0000256" key="2">
    <source>
        <dbReference type="ARBA" id="ARBA00009347"/>
    </source>
</evidence>
<dbReference type="InterPro" id="IPR036250">
    <property type="entry name" value="AcylCo_DH-like_C"/>
</dbReference>
<accession>A0A6J7P9E6</accession>
<evidence type="ECO:0000256" key="1">
    <source>
        <dbReference type="ARBA" id="ARBA00001974"/>
    </source>
</evidence>
<dbReference type="PANTHER" id="PTHR48083">
    <property type="entry name" value="MEDIUM-CHAIN SPECIFIC ACYL-COA DEHYDROGENASE, MITOCHONDRIAL-RELATED"/>
    <property type="match status" value="1"/>
</dbReference>
<dbReference type="AlphaFoldDB" id="A0A6J7P9E6"/>
<evidence type="ECO:0000256" key="3">
    <source>
        <dbReference type="ARBA" id="ARBA00011738"/>
    </source>
</evidence>
<dbReference type="InterPro" id="IPR006091">
    <property type="entry name" value="Acyl-CoA_Oxase/DH_mid-dom"/>
</dbReference>
<name>A0A6J7P9E6_9ZZZZ</name>
<comment type="similarity">
    <text evidence="2">Belongs to the acyl-CoA dehydrogenase family.</text>
</comment>
<dbReference type="Pfam" id="PF02771">
    <property type="entry name" value="Acyl-CoA_dh_N"/>
    <property type="match status" value="1"/>
</dbReference>
<dbReference type="SUPFAM" id="SSF47203">
    <property type="entry name" value="Acyl-CoA dehydrogenase C-terminal domain-like"/>
    <property type="match status" value="1"/>
</dbReference>
<feature type="domain" description="Acyl-CoA oxidase/dehydrogenase middle" evidence="8">
    <location>
        <begin position="162"/>
        <end position="239"/>
    </location>
</feature>
<dbReference type="Gene3D" id="1.10.540.10">
    <property type="entry name" value="Acyl-CoA dehydrogenase/oxidase, N-terminal domain"/>
    <property type="match status" value="1"/>
</dbReference>
<dbReference type="Gene3D" id="2.40.110.10">
    <property type="entry name" value="Butyryl-CoA Dehydrogenase, subunit A, domain 2"/>
    <property type="match status" value="1"/>
</dbReference>